<dbReference type="PROSITE" id="PS51459">
    <property type="entry name" value="FIDO"/>
    <property type="match status" value="1"/>
</dbReference>
<dbReference type="Proteomes" id="UP000664073">
    <property type="component" value="Unassembled WGS sequence"/>
</dbReference>
<keyword evidence="1" id="KW-0808">Transferase</keyword>
<proteinExistence type="predicted"/>
<evidence type="ECO:0000256" key="3">
    <source>
        <dbReference type="ARBA" id="ARBA00022741"/>
    </source>
</evidence>
<evidence type="ECO:0000256" key="2">
    <source>
        <dbReference type="ARBA" id="ARBA00022695"/>
    </source>
</evidence>
<comment type="catalytic activity">
    <reaction evidence="6">
        <text>L-threonyl-[protein] + ATP = 3-O-(5'-adenylyl)-L-threonyl-[protein] + diphosphate</text>
        <dbReference type="Rhea" id="RHEA:54292"/>
        <dbReference type="Rhea" id="RHEA-COMP:11060"/>
        <dbReference type="Rhea" id="RHEA-COMP:13847"/>
        <dbReference type="ChEBI" id="CHEBI:30013"/>
        <dbReference type="ChEBI" id="CHEBI:30616"/>
        <dbReference type="ChEBI" id="CHEBI:33019"/>
        <dbReference type="ChEBI" id="CHEBI:138113"/>
        <dbReference type="EC" id="2.7.7.108"/>
    </reaction>
</comment>
<dbReference type="GO" id="GO:0051302">
    <property type="term" value="P:regulation of cell division"/>
    <property type="evidence" value="ECO:0007669"/>
    <property type="project" value="TreeGrafter"/>
</dbReference>
<accession>A0A939KRC9</accession>
<evidence type="ECO:0000259" key="9">
    <source>
        <dbReference type="PROSITE" id="PS51459"/>
    </source>
</evidence>
<dbReference type="InterPro" id="IPR036597">
    <property type="entry name" value="Fido-like_dom_sf"/>
</dbReference>
<dbReference type="EC" id="2.7.7.108" evidence="5"/>
<dbReference type="GO" id="GO:0005524">
    <property type="term" value="F:ATP binding"/>
    <property type="evidence" value="ECO:0007669"/>
    <property type="project" value="UniProtKB-KW"/>
</dbReference>
<comment type="caution">
    <text evidence="10">The sequence shown here is derived from an EMBL/GenBank/DDBJ whole genome shotgun (WGS) entry which is preliminary data.</text>
</comment>
<evidence type="ECO:0000256" key="7">
    <source>
        <dbReference type="ARBA" id="ARBA00048696"/>
    </source>
</evidence>
<dbReference type="PANTHER" id="PTHR39560">
    <property type="entry name" value="PROTEIN ADENYLYLTRANSFERASE FIC-RELATED"/>
    <property type="match status" value="1"/>
</dbReference>
<sequence>MADPYLQDDGATLKNKFGIIGNPQRLREAEAVLVALRESELHERGFPQAQGLELVKAIHRYLFQDVYDWAGVPRTTPLFKYNHAGLPGGTSFAPPQQIETETHALFGRLAAQNNLKGLDAGQFAAALAQHFVDLNHIHAFREGNGRTQTLLWRKIALDAGHDLSFSPISRERMVAVSIAGENGNRDAVQRMMTELLDPIRYAALERATGFLERAFHNGSRVDWHDRYIATTTPGQHYEGTLVGKSRGEFMLASQDRIYVGWARDLPQDGAQLKPGEPVSFEAGRDTPEMVSLMTRMDDARETLFGDKAAERSPEAGRDRPMLPSQKEDTPRRADDRSPGMEP</sequence>
<dbReference type="SUPFAM" id="SSF140931">
    <property type="entry name" value="Fic-like"/>
    <property type="match status" value="1"/>
</dbReference>
<keyword evidence="4" id="KW-0067">ATP-binding</keyword>
<evidence type="ECO:0000256" key="4">
    <source>
        <dbReference type="ARBA" id="ARBA00022840"/>
    </source>
</evidence>
<evidence type="ECO:0000256" key="8">
    <source>
        <dbReference type="SAM" id="MobiDB-lite"/>
    </source>
</evidence>
<evidence type="ECO:0000313" key="11">
    <source>
        <dbReference type="Proteomes" id="UP000664073"/>
    </source>
</evidence>
<gene>
    <name evidence="10" type="ORF">J2D77_16545</name>
</gene>
<keyword evidence="2" id="KW-0548">Nucleotidyltransferase</keyword>
<comment type="catalytic activity">
    <reaction evidence="7">
        <text>L-tyrosyl-[protein] + ATP = O-(5'-adenylyl)-L-tyrosyl-[protein] + diphosphate</text>
        <dbReference type="Rhea" id="RHEA:54288"/>
        <dbReference type="Rhea" id="RHEA-COMP:10136"/>
        <dbReference type="Rhea" id="RHEA-COMP:13846"/>
        <dbReference type="ChEBI" id="CHEBI:30616"/>
        <dbReference type="ChEBI" id="CHEBI:33019"/>
        <dbReference type="ChEBI" id="CHEBI:46858"/>
        <dbReference type="ChEBI" id="CHEBI:83624"/>
        <dbReference type="EC" id="2.7.7.108"/>
    </reaction>
</comment>
<name>A0A939KRC9_9PROT</name>
<dbReference type="Pfam" id="PF02661">
    <property type="entry name" value="Fic"/>
    <property type="match status" value="1"/>
</dbReference>
<evidence type="ECO:0000256" key="6">
    <source>
        <dbReference type="ARBA" id="ARBA00047939"/>
    </source>
</evidence>
<evidence type="ECO:0000256" key="1">
    <source>
        <dbReference type="ARBA" id="ARBA00022679"/>
    </source>
</evidence>
<organism evidence="10 11">
    <name type="scientific">Acetobacter garciniae</name>
    <dbReference type="NCBI Taxonomy" id="2817435"/>
    <lineage>
        <taxon>Bacteria</taxon>
        <taxon>Pseudomonadati</taxon>
        <taxon>Pseudomonadota</taxon>
        <taxon>Alphaproteobacteria</taxon>
        <taxon>Acetobacterales</taxon>
        <taxon>Acetobacteraceae</taxon>
        <taxon>Acetobacter</taxon>
    </lineage>
</organism>
<dbReference type="EMBL" id="JAFVMH010000017">
    <property type="protein sequence ID" value="MBO1326754.1"/>
    <property type="molecule type" value="Genomic_DNA"/>
</dbReference>
<dbReference type="InterPro" id="IPR003812">
    <property type="entry name" value="Fido"/>
</dbReference>
<protein>
    <recommendedName>
        <fullName evidence="5">protein adenylyltransferase</fullName>
        <ecNumber evidence="5">2.7.7.108</ecNumber>
    </recommendedName>
</protein>
<dbReference type="AlphaFoldDB" id="A0A939KRC9"/>
<evidence type="ECO:0000313" key="10">
    <source>
        <dbReference type="EMBL" id="MBO1326754.1"/>
    </source>
</evidence>
<feature type="region of interest" description="Disordered" evidence="8">
    <location>
        <begin position="294"/>
        <end position="342"/>
    </location>
</feature>
<keyword evidence="11" id="KW-1185">Reference proteome</keyword>
<feature type="compositionally biased region" description="Basic and acidic residues" evidence="8">
    <location>
        <begin position="295"/>
        <end position="342"/>
    </location>
</feature>
<keyword evidence="3" id="KW-0547">Nucleotide-binding</keyword>
<evidence type="ECO:0000256" key="5">
    <source>
        <dbReference type="ARBA" id="ARBA00034531"/>
    </source>
</evidence>
<reference evidence="10" key="1">
    <citation type="submission" date="2021-03" db="EMBL/GenBank/DDBJ databases">
        <title>The complete genome sequence of Acetobacter sp. TBRC 12339.</title>
        <authorList>
            <person name="Charoenyingcharoen P."/>
            <person name="Yukphan P."/>
        </authorList>
    </citation>
    <scope>NUCLEOTIDE SEQUENCE</scope>
    <source>
        <strain evidence="10">TBRC 12339</strain>
    </source>
</reference>
<feature type="domain" description="Fido" evidence="9">
    <location>
        <begin position="50"/>
        <end position="197"/>
    </location>
</feature>
<dbReference type="RefSeq" id="WP_207847593.1">
    <property type="nucleotide sequence ID" value="NZ_JAFVMH010000017.1"/>
</dbReference>
<dbReference type="Gene3D" id="1.10.3290.10">
    <property type="entry name" value="Fido-like domain"/>
    <property type="match status" value="1"/>
</dbReference>
<dbReference type="GO" id="GO:0070733">
    <property type="term" value="F:AMPylase activity"/>
    <property type="evidence" value="ECO:0007669"/>
    <property type="project" value="UniProtKB-EC"/>
</dbReference>
<dbReference type="PANTHER" id="PTHR39560:SF1">
    <property type="entry name" value="PROTEIN ADENYLYLTRANSFERASE FIC-RELATED"/>
    <property type="match status" value="1"/>
</dbReference>